<dbReference type="InterPro" id="IPR019475">
    <property type="entry name" value="DNA_primase_DnaB-bd"/>
</dbReference>
<comment type="catalytic activity">
    <reaction evidence="12">
        <text>ssDNA + n NTP = ssDNA/pppN(pN)n-1 hybrid + (n-1) diphosphate.</text>
        <dbReference type="EC" id="2.7.7.101"/>
    </reaction>
</comment>
<dbReference type="AlphaFoldDB" id="A0A0K8QK74"/>
<dbReference type="InterPro" id="IPR013173">
    <property type="entry name" value="DNA_primase_DnaG_DnaB-bd_dom"/>
</dbReference>
<reference evidence="15" key="1">
    <citation type="submission" date="2015-03" db="EMBL/GenBank/DDBJ databases">
        <title>Draft genome sequence of Mizugakiibacter sediminis skMP5.</title>
        <authorList>
            <person name="Watanabe T."/>
            <person name="Kojima H."/>
            <person name="Fukui M."/>
        </authorList>
    </citation>
    <scope>NUCLEOTIDE SEQUENCE</scope>
    <source>
        <strain evidence="15">SkMP5</strain>
    </source>
</reference>
<dbReference type="SUPFAM" id="SSF56731">
    <property type="entry name" value="DNA primase core"/>
    <property type="match status" value="1"/>
</dbReference>
<dbReference type="PANTHER" id="PTHR30313">
    <property type="entry name" value="DNA PRIMASE"/>
    <property type="match status" value="1"/>
</dbReference>
<feature type="compositionally biased region" description="Basic and acidic residues" evidence="13">
    <location>
        <begin position="230"/>
        <end position="239"/>
    </location>
</feature>
<evidence type="ECO:0000313" key="15">
    <source>
        <dbReference type="EMBL" id="GAN45532.1"/>
    </source>
</evidence>
<dbReference type="InterPro" id="IPR016136">
    <property type="entry name" value="DNA_helicase_N/primase_C"/>
</dbReference>
<dbReference type="HAMAP" id="MF_00974">
    <property type="entry name" value="DNA_primase_DnaG"/>
    <property type="match status" value="1"/>
</dbReference>
<dbReference type="PANTHER" id="PTHR30313:SF2">
    <property type="entry name" value="DNA PRIMASE"/>
    <property type="match status" value="1"/>
</dbReference>
<keyword evidence="17" id="KW-1185">Reference proteome</keyword>
<keyword evidence="6 12" id="KW-0479">Metal-binding</keyword>
<evidence type="ECO:0000256" key="1">
    <source>
        <dbReference type="ARBA" id="ARBA00022478"/>
    </source>
</evidence>
<dbReference type="Pfam" id="PF01807">
    <property type="entry name" value="Zn_ribbon_DnaG"/>
    <property type="match status" value="1"/>
</dbReference>
<dbReference type="GO" id="GO:0006269">
    <property type="term" value="P:DNA replication, synthesis of primer"/>
    <property type="evidence" value="ECO:0007669"/>
    <property type="project" value="UniProtKB-UniRule"/>
</dbReference>
<dbReference type="SUPFAM" id="SSF117023">
    <property type="entry name" value="DNA primase DnaG, C-terminal domain"/>
    <property type="match status" value="1"/>
</dbReference>
<dbReference type="HOGENOM" id="CLU_013501_5_1_6"/>
<dbReference type="InterPro" id="IPR037068">
    <property type="entry name" value="DNA_primase_core_N_sf"/>
</dbReference>
<dbReference type="Gene3D" id="1.10.860.10">
    <property type="entry name" value="DNAb Helicase, Chain A"/>
    <property type="match status" value="1"/>
</dbReference>
<dbReference type="InterPro" id="IPR006171">
    <property type="entry name" value="TOPRIM_dom"/>
</dbReference>
<dbReference type="GO" id="GO:0003899">
    <property type="term" value="F:DNA-directed RNA polymerase activity"/>
    <property type="evidence" value="ECO:0007669"/>
    <property type="project" value="UniProtKB-UniRule"/>
</dbReference>
<evidence type="ECO:0000256" key="4">
    <source>
        <dbReference type="ARBA" id="ARBA00022695"/>
    </source>
</evidence>
<feature type="region of interest" description="Disordered" evidence="13">
    <location>
        <begin position="223"/>
        <end position="245"/>
    </location>
</feature>
<dbReference type="InterPro" id="IPR034151">
    <property type="entry name" value="TOPRIM_DnaG_bac"/>
</dbReference>
<accession>A0A0K8QK74</accession>
<evidence type="ECO:0000313" key="17">
    <source>
        <dbReference type="Proteomes" id="UP000253740"/>
    </source>
</evidence>
<evidence type="ECO:0000256" key="7">
    <source>
        <dbReference type="ARBA" id="ARBA00022771"/>
    </source>
</evidence>
<dbReference type="EMBL" id="DF970159">
    <property type="protein sequence ID" value="GAP65345.1"/>
    <property type="molecule type" value="Genomic_DNA"/>
</dbReference>
<dbReference type="Pfam" id="PF08275">
    <property type="entry name" value="DNAG_N"/>
    <property type="match status" value="1"/>
</dbReference>
<reference evidence="16" key="2">
    <citation type="submission" date="2015-08" db="EMBL/GenBank/DDBJ databases">
        <title>Complete DNA Sequence of Pseudomonas syringae pv. actinidiae, the Causal Agent of Kiwifruit Canker Disease.</title>
        <authorList>
            <person name="Rikkerink E.H.A."/>
            <person name="Fineran P.C."/>
        </authorList>
    </citation>
    <scope>NUCLEOTIDE SEQUENCE</scope>
    <source>
        <strain evidence="16">SkMP5</strain>
    </source>
</reference>
<keyword evidence="2 12" id="KW-0639">Primosome</keyword>
<dbReference type="SMART" id="SM00493">
    <property type="entry name" value="TOPRIM"/>
    <property type="match status" value="1"/>
</dbReference>
<dbReference type="GO" id="GO:0000428">
    <property type="term" value="C:DNA-directed RNA polymerase complex"/>
    <property type="evidence" value="ECO:0007669"/>
    <property type="project" value="UniProtKB-KW"/>
</dbReference>
<dbReference type="Pfam" id="PF08278">
    <property type="entry name" value="DnaG_DnaB_bind"/>
    <property type="match status" value="1"/>
</dbReference>
<dbReference type="STRING" id="1475481.GCA_000953855_00644"/>
<comment type="cofactor">
    <cofactor evidence="12">
        <name>Zn(2+)</name>
        <dbReference type="ChEBI" id="CHEBI:29105"/>
    </cofactor>
    <text evidence="12">Binds 1 zinc ion per monomer.</text>
</comment>
<evidence type="ECO:0000313" key="16">
    <source>
        <dbReference type="EMBL" id="GAP65345.1"/>
    </source>
</evidence>
<dbReference type="FunFam" id="3.40.1360.10:FF:000002">
    <property type="entry name" value="DNA primase"/>
    <property type="match status" value="1"/>
</dbReference>
<keyword evidence="3 12" id="KW-0808">Transferase</keyword>
<keyword evidence="1 12" id="KW-0240">DNA-directed RNA polymerase</keyword>
<dbReference type="InterPro" id="IPR013264">
    <property type="entry name" value="DNAG_N"/>
</dbReference>
<protein>
    <recommendedName>
        <fullName evidence="12">DNA primase</fullName>
        <ecNumber evidence="12">2.7.7.101</ecNumber>
    </recommendedName>
</protein>
<keyword evidence="5 12" id="KW-0235">DNA replication</keyword>
<dbReference type="GO" id="GO:0005737">
    <property type="term" value="C:cytoplasm"/>
    <property type="evidence" value="ECO:0007669"/>
    <property type="project" value="TreeGrafter"/>
</dbReference>
<evidence type="ECO:0000256" key="11">
    <source>
        <dbReference type="ARBA" id="ARBA00023163"/>
    </source>
</evidence>
<sequence>MRGRIPDPFIDDLLARVDIVDVIERRVPLKKAGREWTARCPFHDERSPSFYVSPVKQFYHCFGCGAHGSAIKFLMDYERLEFQDAVEELAQSVGLKVPYEGGGERPREDKTDLYALLDAAAAFYEAELPKSAEAQAYCRRRGLDAETIKRFRIGWAPGGRDGVLKKLGTTPQRAKLLEEAGMVSSGERGKYDRFRERLMFPILDRRGRVIAFGGRILEKSGDGSPVLDPRAQDARKSDGPKYLNSPETPLFHKGRELFALWQVKQANSRLDKLVVVEGYMDVIALHQAGLPIAVATLGTATTHDHAELLFRAAPDVYFCFDGDRAGRSAAWRALESVLPRLRDGRQAWFLFLPEGEDPDTLVRKEGKDGFERRLKEAMPLSDYFFEELARDVNTASLDGRARLAERARPLLARLPDGAFRDLMYQELGRRTGVHAEAVGGAAPAAARATPRTVAKRSLVRSVIALLLAQPKLAELATPPYPFAALDKPGIDLLIELLELARARPGMTTATLLEHFAERPEAAALHKLAVVEFPADGDALRAEFVDALAQLERQTVAARIAALTEKQGTLGLTDAEKDVLRALLAQKARLPT</sequence>
<dbReference type="InterPro" id="IPR050219">
    <property type="entry name" value="DnaG_primase"/>
</dbReference>
<organism evidence="16">
    <name type="scientific">Mizugakiibacter sediminis</name>
    <dbReference type="NCBI Taxonomy" id="1475481"/>
    <lineage>
        <taxon>Bacteria</taxon>
        <taxon>Pseudomonadati</taxon>
        <taxon>Pseudomonadota</taxon>
        <taxon>Gammaproteobacteria</taxon>
        <taxon>Lysobacterales</taxon>
        <taxon>Rhodanobacteraceae</taxon>
        <taxon>Mizugakiibacter</taxon>
    </lineage>
</organism>
<dbReference type="SMART" id="SM00400">
    <property type="entry name" value="ZnF_CHCC"/>
    <property type="match status" value="1"/>
</dbReference>
<dbReference type="EC" id="2.7.7.101" evidence="12"/>
<comment type="function">
    <text evidence="12">RNA polymerase that catalyzes the synthesis of short RNA molecules used as primers for DNA polymerase during DNA replication.</text>
</comment>
<dbReference type="CDD" id="cd03364">
    <property type="entry name" value="TOPRIM_DnaG_primases"/>
    <property type="match status" value="1"/>
</dbReference>
<evidence type="ECO:0000256" key="2">
    <source>
        <dbReference type="ARBA" id="ARBA00022515"/>
    </source>
</evidence>
<dbReference type="Pfam" id="PF13155">
    <property type="entry name" value="Toprim_2"/>
    <property type="match status" value="1"/>
</dbReference>
<dbReference type="EMBL" id="DF952381">
    <property type="protein sequence ID" value="GAN45532.1"/>
    <property type="molecule type" value="Genomic_DNA"/>
</dbReference>
<proteinExistence type="inferred from homology"/>
<feature type="domain" description="Toprim" evidence="14">
    <location>
        <begin position="271"/>
        <end position="353"/>
    </location>
</feature>
<dbReference type="Pfam" id="PF10410">
    <property type="entry name" value="DnaB_bind"/>
    <property type="match status" value="1"/>
</dbReference>
<dbReference type="GO" id="GO:1990077">
    <property type="term" value="C:primosome complex"/>
    <property type="evidence" value="ECO:0007669"/>
    <property type="project" value="UniProtKB-KW"/>
</dbReference>
<evidence type="ECO:0000256" key="12">
    <source>
        <dbReference type="HAMAP-Rule" id="MF_00974"/>
    </source>
</evidence>
<evidence type="ECO:0000259" key="14">
    <source>
        <dbReference type="PROSITE" id="PS50880"/>
    </source>
</evidence>
<evidence type="ECO:0000256" key="5">
    <source>
        <dbReference type="ARBA" id="ARBA00022705"/>
    </source>
</evidence>
<comment type="similarity">
    <text evidence="12">Belongs to the DnaG primase family.</text>
</comment>
<comment type="subunit">
    <text evidence="12">Monomer. Interacts with DnaB.</text>
</comment>
<dbReference type="PROSITE" id="PS50880">
    <property type="entry name" value="TOPRIM"/>
    <property type="match status" value="1"/>
</dbReference>
<evidence type="ECO:0000256" key="6">
    <source>
        <dbReference type="ARBA" id="ARBA00022723"/>
    </source>
</evidence>
<evidence type="ECO:0000256" key="13">
    <source>
        <dbReference type="SAM" id="MobiDB-lite"/>
    </source>
</evidence>
<evidence type="ECO:0000256" key="10">
    <source>
        <dbReference type="ARBA" id="ARBA00023125"/>
    </source>
</evidence>
<keyword evidence="4 12" id="KW-0548">Nucleotidyltransferase</keyword>
<dbReference type="SMART" id="SM00766">
    <property type="entry name" value="DnaG_DnaB_bind"/>
    <property type="match status" value="1"/>
</dbReference>
<dbReference type="GO" id="GO:0008270">
    <property type="term" value="F:zinc ion binding"/>
    <property type="evidence" value="ECO:0007669"/>
    <property type="project" value="UniProtKB-UniRule"/>
</dbReference>
<evidence type="ECO:0000256" key="9">
    <source>
        <dbReference type="ARBA" id="ARBA00022842"/>
    </source>
</evidence>
<dbReference type="InterPro" id="IPR030846">
    <property type="entry name" value="DnaG_bac"/>
</dbReference>
<feature type="zinc finger region" description="CHC2-type" evidence="12">
    <location>
        <begin position="40"/>
        <end position="64"/>
    </location>
</feature>
<dbReference type="Proteomes" id="UP000253740">
    <property type="component" value="Unassembled WGS sequence"/>
</dbReference>
<comment type="domain">
    <text evidence="12">Contains an N-terminal zinc-binding domain, a central core domain that contains the primase activity, and a C-terminal DnaB-binding domain.</text>
</comment>
<dbReference type="InterPro" id="IPR006295">
    <property type="entry name" value="DNA_primase_DnaG"/>
</dbReference>
<keyword evidence="9" id="KW-0460">Magnesium</keyword>
<dbReference type="GO" id="GO:0003677">
    <property type="term" value="F:DNA binding"/>
    <property type="evidence" value="ECO:0007669"/>
    <property type="project" value="UniProtKB-KW"/>
</dbReference>
<keyword evidence="11 12" id="KW-0804">Transcription</keyword>
<dbReference type="FunFam" id="3.90.580.10:FF:000001">
    <property type="entry name" value="DNA primase"/>
    <property type="match status" value="1"/>
</dbReference>
<evidence type="ECO:0000256" key="8">
    <source>
        <dbReference type="ARBA" id="ARBA00022833"/>
    </source>
</evidence>
<dbReference type="InterPro" id="IPR036977">
    <property type="entry name" value="DNA_primase_Znf_CHC2"/>
</dbReference>
<dbReference type="Gene3D" id="3.90.580.10">
    <property type="entry name" value="Zinc finger, CHC2-type domain"/>
    <property type="match status" value="1"/>
</dbReference>
<keyword evidence="7 12" id="KW-0863">Zinc-finger</keyword>
<evidence type="ECO:0000256" key="3">
    <source>
        <dbReference type="ARBA" id="ARBA00022679"/>
    </source>
</evidence>
<name>A0A0K8QK74_9GAMM</name>
<dbReference type="RefSeq" id="WP_062535031.1">
    <property type="nucleotide sequence ID" value="NZ_DF970159.1"/>
</dbReference>
<keyword evidence="8 12" id="KW-0862">Zinc</keyword>
<dbReference type="Gene3D" id="3.40.1360.10">
    <property type="match status" value="1"/>
</dbReference>
<dbReference type="InterPro" id="IPR002694">
    <property type="entry name" value="Znf_CHC2"/>
</dbReference>
<keyword evidence="10 12" id="KW-0238">DNA-binding</keyword>
<dbReference type="OrthoDB" id="9803773at2"/>
<dbReference type="Gene3D" id="3.90.980.10">
    <property type="entry name" value="DNA primase, catalytic core, N-terminal domain"/>
    <property type="match status" value="1"/>
</dbReference>
<dbReference type="SUPFAM" id="SSF57783">
    <property type="entry name" value="Zinc beta-ribbon"/>
    <property type="match status" value="1"/>
</dbReference>
<gene>
    <name evidence="12" type="primary">dnaG</name>
    <name evidence="15" type="ORF">MBSD_2081</name>
    <name evidence="16" type="ORF">MBSD_n0634</name>
</gene>
<dbReference type="Gene3D" id="1.20.50.20">
    <property type="entry name" value="DnaG, RNA polymerase domain, helical bundle"/>
    <property type="match status" value="1"/>
</dbReference>
<dbReference type="NCBIfam" id="TIGR01391">
    <property type="entry name" value="dnaG"/>
    <property type="match status" value="1"/>
</dbReference>